<proteinExistence type="inferred from homology"/>
<dbReference type="GO" id="GO:0003677">
    <property type="term" value="F:DNA binding"/>
    <property type="evidence" value="ECO:0007669"/>
    <property type="project" value="UniProtKB-KW"/>
</dbReference>
<dbReference type="CDD" id="cd00397">
    <property type="entry name" value="DNA_BRE_C"/>
    <property type="match status" value="1"/>
</dbReference>
<evidence type="ECO:0000256" key="4">
    <source>
        <dbReference type="ARBA" id="ARBA00023172"/>
    </source>
</evidence>
<evidence type="ECO:0000256" key="2">
    <source>
        <dbReference type="ARBA" id="ARBA00022908"/>
    </source>
</evidence>
<keyword evidence="7" id="KW-1185">Reference proteome</keyword>
<keyword evidence="4" id="KW-0233">DNA recombination</keyword>
<dbReference type="InterPro" id="IPR013762">
    <property type="entry name" value="Integrase-like_cat_sf"/>
</dbReference>
<reference evidence="6 7" key="1">
    <citation type="submission" date="2019-03" db="EMBL/GenBank/DDBJ databases">
        <title>Sapientia aquatica gen. nov., sp. nov., isolated from a crater lake.</title>
        <authorList>
            <person name="Felfoldi T."/>
            <person name="Szabo A."/>
            <person name="Toth E."/>
            <person name="Schumann P."/>
            <person name="Keki Z."/>
            <person name="Marialigeti K."/>
            <person name="Mathe I."/>
        </authorList>
    </citation>
    <scope>NUCLEOTIDE SEQUENCE [LARGE SCALE GENOMIC DNA]</scope>
    <source>
        <strain evidence="6 7">SA-152</strain>
    </source>
</reference>
<evidence type="ECO:0000259" key="5">
    <source>
        <dbReference type="PROSITE" id="PS51898"/>
    </source>
</evidence>
<dbReference type="OrthoDB" id="305957at2"/>
<dbReference type="InterPro" id="IPR011010">
    <property type="entry name" value="DNA_brk_join_enz"/>
</dbReference>
<evidence type="ECO:0000256" key="1">
    <source>
        <dbReference type="ARBA" id="ARBA00008857"/>
    </source>
</evidence>
<gene>
    <name evidence="6" type="ORF">E2I14_14095</name>
</gene>
<name>A0A4R5VWP9_9BURK</name>
<evidence type="ECO:0000313" key="7">
    <source>
        <dbReference type="Proteomes" id="UP000294829"/>
    </source>
</evidence>
<dbReference type="SUPFAM" id="SSF56349">
    <property type="entry name" value="DNA breaking-rejoining enzymes"/>
    <property type="match status" value="1"/>
</dbReference>
<dbReference type="EMBL" id="SMYL01000008">
    <property type="protein sequence ID" value="TDK63702.1"/>
    <property type="molecule type" value="Genomic_DNA"/>
</dbReference>
<dbReference type="AlphaFoldDB" id="A0A4R5VWP9"/>
<dbReference type="Gene3D" id="1.10.443.10">
    <property type="entry name" value="Intergrase catalytic core"/>
    <property type="match status" value="1"/>
</dbReference>
<dbReference type="InterPro" id="IPR050090">
    <property type="entry name" value="Tyrosine_recombinase_XerCD"/>
</dbReference>
<evidence type="ECO:0000256" key="3">
    <source>
        <dbReference type="ARBA" id="ARBA00023125"/>
    </source>
</evidence>
<sequence>MSQAKTLTPQELRRVLDYVATRKHAARNRAMLLVTHLSGMRVGEVAALRISDVLGADGKVRSEIRLDAEQTKGNHARVVFVNEKLQKELTKYLALYASANPGQKLFYTQKRIREGFTANTLTQHFHYLYRNAGIDGASSHSGRRSFITNLAAKGVGVRVLMSLSGHRSIQTTQVYIDCNDNQKRAAVELA</sequence>
<keyword evidence="3" id="KW-0238">DNA-binding</keyword>
<dbReference type="PANTHER" id="PTHR30349:SF41">
    <property type="entry name" value="INTEGRASE_RECOMBINASE PROTEIN MJ0367-RELATED"/>
    <property type="match status" value="1"/>
</dbReference>
<organism evidence="6 7">
    <name type="scientific">Sapientia aquatica</name>
    <dbReference type="NCBI Taxonomy" id="1549640"/>
    <lineage>
        <taxon>Bacteria</taxon>
        <taxon>Pseudomonadati</taxon>
        <taxon>Pseudomonadota</taxon>
        <taxon>Betaproteobacteria</taxon>
        <taxon>Burkholderiales</taxon>
        <taxon>Oxalobacteraceae</taxon>
        <taxon>Sapientia</taxon>
    </lineage>
</organism>
<dbReference type="GO" id="GO:0015074">
    <property type="term" value="P:DNA integration"/>
    <property type="evidence" value="ECO:0007669"/>
    <property type="project" value="UniProtKB-KW"/>
</dbReference>
<keyword evidence="2" id="KW-0229">DNA integration</keyword>
<comment type="caution">
    <text evidence="6">The sequence shown here is derived from an EMBL/GenBank/DDBJ whole genome shotgun (WGS) entry which is preliminary data.</text>
</comment>
<dbReference type="PANTHER" id="PTHR30349">
    <property type="entry name" value="PHAGE INTEGRASE-RELATED"/>
    <property type="match status" value="1"/>
</dbReference>
<dbReference type="Pfam" id="PF00589">
    <property type="entry name" value="Phage_integrase"/>
    <property type="match status" value="1"/>
</dbReference>
<evidence type="ECO:0000313" key="6">
    <source>
        <dbReference type="EMBL" id="TDK63702.1"/>
    </source>
</evidence>
<dbReference type="RefSeq" id="WP_133329641.1">
    <property type="nucleotide sequence ID" value="NZ_SMYL01000008.1"/>
</dbReference>
<dbReference type="GO" id="GO:0006310">
    <property type="term" value="P:DNA recombination"/>
    <property type="evidence" value="ECO:0007669"/>
    <property type="project" value="UniProtKB-KW"/>
</dbReference>
<dbReference type="Proteomes" id="UP000294829">
    <property type="component" value="Unassembled WGS sequence"/>
</dbReference>
<accession>A0A4R5VWP9</accession>
<dbReference type="PROSITE" id="PS51898">
    <property type="entry name" value="TYR_RECOMBINASE"/>
    <property type="match status" value="1"/>
</dbReference>
<feature type="domain" description="Tyr recombinase" evidence="5">
    <location>
        <begin position="2"/>
        <end position="188"/>
    </location>
</feature>
<protein>
    <submittedName>
        <fullName evidence="6">Site-specific integrase</fullName>
    </submittedName>
</protein>
<comment type="similarity">
    <text evidence="1">Belongs to the 'phage' integrase family.</text>
</comment>
<dbReference type="InterPro" id="IPR002104">
    <property type="entry name" value="Integrase_catalytic"/>
</dbReference>